<proteinExistence type="predicted"/>
<reference evidence="2 3" key="1">
    <citation type="submission" date="2023-02" db="EMBL/GenBank/DDBJ databases">
        <title>Evolution of Hrp T3SS in non-pathogenic Pseudomonas fluorescens.</title>
        <authorList>
            <person name="Liao K."/>
            <person name="Wei H."/>
            <person name="Gu Y."/>
        </authorList>
    </citation>
    <scope>NUCLEOTIDE SEQUENCE [LARGE SCALE GENOMIC DNA]</scope>
    <source>
        <strain evidence="2 3">FP2034</strain>
    </source>
</reference>
<dbReference type="Gene3D" id="3.10.450.50">
    <property type="match status" value="1"/>
</dbReference>
<dbReference type="EMBL" id="CP117451">
    <property type="protein sequence ID" value="WLH03387.1"/>
    <property type="molecule type" value="Genomic_DNA"/>
</dbReference>
<accession>A0ABY9FIL5</accession>
<gene>
    <name evidence="2" type="ORF">PSH92_11105</name>
</gene>
<dbReference type="PROSITE" id="PS51257">
    <property type="entry name" value="PROKAR_LIPOPROTEIN"/>
    <property type="match status" value="1"/>
</dbReference>
<dbReference type="Proteomes" id="UP001224838">
    <property type="component" value="Chromosome"/>
</dbReference>
<dbReference type="RefSeq" id="WP_122568268.1">
    <property type="nucleotide sequence ID" value="NZ_CP117425.1"/>
</dbReference>
<evidence type="ECO:0000313" key="3">
    <source>
        <dbReference type="Proteomes" id="UP001224838"/>
    </source>
</evidence>
<feature type="chain" id="PRO_5046959644" evidence="1">
    <location>
        <begin position="25"/>
        <end position="154"/>
    </location>
</feature>
<organism evidence="2 3">
    <name type="scientific">Pseudomonas beijingensis</name>
    <dbReference type="NCBI Taxonomy" id="2954101"/>
    <lineage>
        <taxon>Bacteria</taxon>
        <taxon>Pseudomonadati</taxon>
        <taxon>Pseudomonadota</taxon>
        <taxon>Gammaproteobacteria</taxon>
        <taxon>Pseudomonadales</taxon>
        <taxon>Pseudomonadaceae</taxon>
        <taxon>Pseudomonas</taxon>
    </lineage>
</organism>
<evidence type="ECO:0000256" key="1">
    <source>
        <dbReference type="SAM" id="SignalP"/>
    </source>
</evidence>
<dbReference type="InterPro" id="IPR032710">
    <property type="entry name" value="NTF2-like_dom_sf"/>
</dbReference>
<evidence type="ECO:0000313" key="2">
    <source>
        <dbReference type="EMBL" id="WLH03387.1"/>
    </source>
</evidence>
<keyword evidence="3" id="KW-1185">Reference proteome</keyword>
<protein>
    <submittedName>
        <fullName evidence="2">Nuclear transport factor 2 family protein</fullName>
    </submittedName>
</protein>
<dbReference type="SUPFAM" id="SSF54427">
    <property type="entry name" value="NTF2-like"/>
    <property type="match status" value="1"/>
</dbReference>
<feature type="signal peptide" evidence="1">
    <location>
        <begin position="1"/>
        <end position="24"/>
    </location>
</feature>
<dbReference type="CDD" id="cd00531">
    <property type="entry name" value="NTF2_like"/>
    <property type="match status" value="1"/>
</dbReference>
<name>A0ABY9FIL5_9PSED</name>
<sequence length="154" mass="16991">MNKKVSSSLVLLAALACGFPRAHAQSPTPLHTIIESKLDGIAASWPKKDAKAVVEQVYTEQTQITGEGVPELYQGRAQLTGLVQHLMEGSKSTVIHLNRLVQLNDESAYTWVTWDVTPVGNESPFKMKSLFVWKKEHGNWFIVADMFANGAIAQ</sequence>
<keyword evidence="1" id="KW-0732">Signal</keyword>